<reference evidence="3 4" key="1">
    <citation type="submission" date="2016-08" db="EMBL/GenBank/DDBJ databases">
        <authorList>
            <consortium name="Pathogen Informatics"/>
        </authorList>
    </citation>
    <scope>NUCLEOTIDE SEQUENCE [LARGE SCALE GENOMIC DNA]</scope>
    <source>
        <strain evidence="3 4">DK</strain>
    </source>
</reference>
<feature type="region of interest" description="Disordered" evidence="1">
    <location>
        <begin position="479"/>
        <end position="536"/>
    </location>
</feature>
<feature type="compositionally biased region" description="Polar residues" evidence="1">
    <location>
        <begin position="313"/>
        <end position="340"/>
    </location>
</feature>
<sequence>MANEACKILREVDAYFKDEIVDESKFNNSGLFTYKCPYDKQNRKFRPCENNNERVNTLGVYLYEKLARIANKLNGEGDNANRHIEIFMMWLGDKSYKIDKNKTATLEDSYKDNLEKYTGNFKYWNVIDSKRVYKRANIWYMSELYKLLNCICSIVIEYDKNKTNKNIERISSECYKKFMSIYKDIKDCYSYFHLLRYLKSIYDGIRNDAIKEANTKKEAIKKIFIRSNTLKKAVSKVMTSKKNDSRGILEHVLNDLTISLKDLTPSDWYQRFVNDSNQAIDFHTPKCVELYSELAKPVKKDTPKGTSKDIPGAQTQLGSNQFEKEGNQSPSNKQPETSPQSSTHQPTHPVPSPPQPSTQHPIPPVPSPQIDPSSQKSQTGGSSSGNGNPDDGSNGSASNKSGGSFNFGTSSFELLLNCTKFYDKASNLIEQNKQRFKETKDKISNVYNDAVNNLKSVYDKSNNYLNIFISDVFDQLNKTDTPKQNGKHSGSGNPSGGGSTSNQLPPPQPPNTTNPSQPIIHPPPQADPPKNKTGDTKNLQLIKSQSTDPNLKKKWNIIPTTWNGSVECKSEVNFMNATLACCTSDHCSLTGVSVAVVLIPIFLLVAYKCLPREWTRKSEKKNMKRVINLADGNRKTKIIIKSYDRNKDLKSVINPVGRKKGPLLDIYKLMQADPIPFINLFFLLIFFVYKRKYDFLEL</sequence>
<dbReference type="EMBL" id="FMIO01000475">
    <property type="protein sequence ID" value="SCL95475.1"/>
    <property type="molecule type" value="Genomic_DNA"/>
</dbReference>
<feature type="region of interest" description="Disordered" evidence="1">
    <location>
        <begin position="298"/>
        <end position="400"/>
    </location>
</feature>
<organism evidence="3 4">
    <name type="scientific">Plasmodium chabaudi adami</name>
    <dbReference type="NCBI Taxonomy" id="5826"/>
    <lineage>
        <taxon>Eukaryota</taxon>
        <taxon>Sar</taxon>
        <taxon>Alveolata</taxon>
        <taxon>Apicomplexa</taxon>
        <taxon>Aconoidasida</taxon>
        <taxon>Haemosporida</taxon>
        <taxon>Plasmodiidae</taxon>
        <taxon>Plasmodium</taxon>
        <taxon>Plasmodium (Vinckeia)</taxon>
    </lineage>
</organism>
<name>A0A1D3LAF8_PLACE</name>
<evidence type="ECO:0000256" key="1">
    <source>
        <dbReference type="SAM" id="MobiDB-lite"/>
    </source>
</evidence>
<accession>A0A1D3LAF8</accession>
<keyword evidence="2" id="KW-1133">Transmembrane helix</keyword>
<protein>
    <submittedName>
        <fullName evidence="3">CIR protein</fullName>
    </submittedName>
</protein>
<keyword evidence="2" id="KW-0812">Transmembrane</keyword>
<feature type="compositionally biased region" description="Basic and acidic residues" evidence="1">
    <location>
        <begin position="298"/>
        <end position="307"/>
    </location>
</feature>
<proteinExistence type="predicted"/>
<evidence type="ECO:0000313" key="3">
    <source>
        <dbReference type="EMBL" id="SCL95475.1"/>
    </source>
</evidence>
<evidence type="ECO:0000313" key="4">
    <source>
        <dbReference type="Proteomes" id="UP000195879"/>
    </source>
</evidence>
<dbReference type="AlphaFoldDB" id="A0A1D3LAF8"/>
<keyword evidence="2" id="KW-0472">Membrane</keyword>
<feature type="transmembrane region" description="Helical" evidence="2">
    <location>
        <begin position="669"/>
        <end position="689"/>
    </location>
</feature>
<dbReference type="Pfam" id="PF06022">
    <property type="entry name" value="Cir_Bir_Yir"/>
    <property type="match status" value="1"/>
</dbReference>
<gene>
    <name evidence="3" type="ORF">PCHDK_000545100</name>
</gene>
<feature type="compositionally biased region" description="Low complexity" evidence="1">
    <location>
        <begin position="370"/>
        <end position="400"/>
    </location>
</feature>
<feature type="compositionally biased region" description="Pro residues" evidence="1">
    <location>
        <begin position="348"/>
        <end position="369"/>
    </location>
</feature>
<evidence type="ECO:0000256" key="2">
    <source>
        <dbReference type="SAM" id="Phobius"/>
    </source>
</evidence>
<dbReference type="Proteomes" id="UP000195879">
    <property type="component" value="Unassembled WGS sequence"/>
</dbReference>
<dbReference type="InterPro" id="IPR006477">
    <property type="entry name" value="Yir_bir_cir"/>
</dbReference>